<gene>
    <name evidence="2" type="ordered locus">Sden_2214</name>
</gene>
<protein>
    <submittedName>
        <fullName evidence="2">Uncharacterized protein</fullName>
    </submittedName>
</protein>
<proteinExistence type="predicted"/>
<keyword evidence="1" id="KW-0812">Transmembrane</keyword>
<dbReference type="Proteomes" id="UP000001982">
    <property type="component" value="Chromosome"/>
</dbReference>
<dbReference type="eggNOG" id="ENOG5033BR5">
    <property type="taxonomic scope" value="Bacteria"/>
</dbReference>
<keyword evidence="1" id="KW-1133">Transmembrane helix</keyword>
<dbReference type="AlphaFoldDB" id="Q12M32"/>
<feature type="transmembrane region" description="Helical" evidence="1">
    <location>
        <begin position="20"/>
        <end position="44"/>
    </location>
</feature>
<keyword evidence="3" id="KW-1185">Reference proteome</keyword>
<evidence type="ECO:0000256" key="1">
    <source>
        <dbReference type="SAM" id="Phobius"/>
    </source>
</evidence>
<feature type="transmembrane region" description="Helical" evidence="1">
    <location>
        <begin position="56"/>
        <end position="74"/>
    </location>
</feature>
<dbReference type="KEGG" id="sdn:Sden_2214"/>
<dbReference type="EMBL" id="CP000302">
    <property type="protein sequence ID" value="ABE55494.1"/>
    <property type="molecule type" value="Genomic_DNA"/>
</dbReference>
<reference evidence="2 3" key="1">
    <citation type="submission" date="2006-03" db="EMBL/GenBank/DDBJ databases">
        <title>Complete sequence of Shewanella denitrificans OS217.</title>
        <authorList>
            <consortium name="US DOE Joint Genome Institute"/>
            <person name="Copeland A."/>
            <person name="Lucas S."/>
            <person name="Lapidus A."/>
            <person name="Barry K."/>
            <person name="Detter J.C."/>
            <person name="Glavina del Rio T."/>
            <person name="Hammon N."/>
            <person name="Israni S."/>
            <person name="Dalin E."/>
            <person name="Tice H."/>
            <person name="Pitluck S."/>
            <person name="Brettin T."/>
            <person name="Bruce D."/>
            <person name="Han C."/>
            <person name="Tapia R."/>
            <person name="Gilna P."/>
            <person name="Kiss H."/>
            <person name="Schmutz J."/>
            <person name="Larimer F."/>
            <person name="Land M."/>
            <person name="Hauser L."/>
            <person name="Kyrpides N."/>
            <person name="Lykidis A."/>
            <person name="Richardson P."/>
        </authorList>
    </citation>
    <scope>NUCLEOTIDE SEQUENCE [LARGE SCALE GENOMIC DNA]</scope>
    <source>
        <strain evidence="3">OS217 / ATCC BAA-1090 / DSM 15013</strain>
    </source>
</reference>
<sequence>MEYAMSLDDLELQIERTSRLVVAAIFVVPFSYLIWFVCAGQVVSDNTSDWGTFGDFVGGVLNPLIAFFAFYWLTKSIRIQKEELSETKTALQEASVSQKDQAELTFRTLKVQALNSQLEYINTRILTERAYINQLLQQAQKHGLKYTVITKDAENKKLEDILPPLNQEILDLSNQQKDLLQQVQNITSQVSGTPKSGAPS</sequence>
<name>Q12M32_SHEDO</name>
<organism evidence="2 3">
    <name type="scientific">Shewanella denitrificans (strain OS217 / ATCC BAA-1090 / DSM 15013)</name>
    <dbReference type="NCBI Taxonomy" id="318161"/>
    <lineage>
        <taxon>Bacteria</taxon>
        <taxon>Pseudomonadati</taxon>
        <taxon>Pseudomonadota</taxon>
        <taxon>Gammaproteobacteria</taxon>
        <taxon>Alteromonadales</taxon>
        <taxon>Shewanellaceae</taxon>
        <taxon>Shewanella</taxon>
    </lineage>
</organism>
<evidence type="ECO:0000313" key="2">
    <source>
        <dbReference type="EMBL" id="ABE55494.1"/>
    </source>
</evidence>
<accession>Q12M32</accession>
<evidence type="ECO:0000313" key="3">
    <source>
        <dbReference type="Proteomes" id="UP000001982"/>
    </source>
</evidence>
<keyword evidence="1" id="KW-0472">Membrane</keyword>
<dbReference type="HOGENOM" id="CLU_1365413_0_0_6"/>